<reference evidence="3" key="1">
    <citation type="submission" date="2021-11" db="EMBL/GenBank/DDBJ databases">
        <title>Vibrio ZSDE26 sp. nov. and Vibrio ZSDZ34 sp. nov., isolated from coastal seawater in Qingdao.</title>
        <authorList>
            <person name="Zhang P."/>
        </authorList>
    </citation>
    <scope>NUCLEOTIDE SEQUENCE</scope>
    <source>
        <strain evidence="3">ZSDE26</strain>
    </source>
</reference>
<sequence length="238" mass="26411">MKILITGATSGIGHELALRYAKEGHDVIACGRNETKLSQLQQLHSSIQPLCFDLTDYENYPEWEEGKTLDLVIFNAGDCEYIDDLLDFDAKKFERVININLISIGYGLQTWLKHIKTGGRVALVSSSAGLLPLPRAEAYGASKAAVTYLGKTLAVRLTDMNIHVSVVHPGFVKTPLTDKNTFDMPMIITTEKAAEKITTGLAKGKAEINFPTLFVFIMKCLRFLPSSTWNRLATKMEQ</sequence>
<protein>
    <submittedName>
        <fullName evidence="3">SDR family NAD(P)-dependent oxidoreductase</fullName>
    </submittedName>
</protein>
<evidence type="ECO:0000256" key="1">
    <source>
        <dbReference type="ARBA" id="ARBA00006484"/>
    </source>
</evidence>
<comment type="caution">
    <text evidence="3">The sequence shown here is derived from an EMBL/GenBank/DDBJ whole genome shotgun (WGS) entry which is preliminary data.</text>
</comment>
<dbReference type="PANTHER" id="PTHR44196:SF1">
    <property type="entry name" value="DEHYDROGENASE_REDUCTASE SDR FAMILY MEMBER 7B"/>
    <property type="match status" value="1"/>
</dbReference>
<name>A0A9X2BLS2_9VIBR</name>
<dbReference type="Pfam" id="PF00106">
    <property type="entry name" value="adh_short"/>
    <property type="match status" value="1"/>
</dbReference>
<dbReference type="GO" id="GO:0016020">
    <property type="term" value="C:membrane"/>
    <property type="evidence" value="ECO:0007669"/>
    <property type="project" value="TreeGrafter"/>
</dbReference>
<keyword evidence="2" id="KW-0560">Oxidoreductase</keyword>
<dbReference type="PANTHER" id="PTHR44196">
    <property type="entry name" value="DEHYDROGENASE/REDUCTASE SDR FAMILY MEMBER 7B"/>
    <property type="match status" value="1"/>
</dbReference>
<dbReference type="RefSeq" id="WP_248009289.1">
    <property type="nucleotide sequence ID" value="NZ_JAJHVV010000007.1"/>
</dbReference>
<dbReference type="Proteomes" id="UP001139559">
    <property type="component" value="Unassembled WGS sequence"/>
</dbReference>
<proteinExistence type="inferred from homology"/>
<evidence type="ECO:0000313" key="4">
    <source>
        <dbReference type="Proteomes" id="UP001139559"/>
    </source>
</evidence>
<evidence type="ECO:0000256" key="2">
    <source>
        <dbReference type="ARBA" id="ARBA00023002"/>
    </source>
</evidence>
<keyword evidence="4" id="KW-1185">Reference proteome</keyword>
<dbReference type="InterPro" id="IPR020904">
    <property type="entry name" value="Sc_DH/Rdtase_CS"/>
</dbReference>
<dbReference type="InterPro" id="IPR002347">
    <property type="entry name" value="SDR_fam"/>
</dbReference>
<gene>
    <name evidence="3" type="ORF">KP803_13135</name>
</gene>
<dbReference type="InterPro" id="IPR036291">
    <property type="entry name" value="NAD(P)-bd_dom_sf"/>
</dbReference>
<dbReference type="PROSITE" id="PS00061">
    <property type="entry name" value="ADH_SHORT"/>
    <property type="match status" value="1"/>
</dbReference>
<accession>A0A9X2BLS2</accession>
<organism evidence="3 4">
    <name type="scientific">Vibrio amylolyticus</name>
    <dbReference type="NCBI Taxonomy" id="2847292"/>
    <lineage>
        <taxon>Bacteria</taxon>
        <taxon>Pseudomonadati</taxon>
        <taxon>Pseudomonadota</taxon>
        <taxon>Gammaproteobacteria</taxon>
        <taxon>Vibrionales</taxon>
        <taxon>Vibrionaceae</taxon>
        <taxon>Vibrio</taxon>
    </lineage>
</organism>
<dbReference type="AlphaFoldDB" id="A0A9X2BLS2"/>
<dbReference type="GO" id="GO:0016491">
    <property type="term" value="F:oxidoreductase activity"/>
    <property type="evidence" value="ECO:0007669"/>
    <property type="project" value="UniProtKB-KW"/>
</dbReference>
<dbReference type="PRINTS" id="PR00081">
    <property type="entry name" value="GDHRDH"/>
</dbReference>
<dbReference type="SUPFAM" id="SSF51735">
    <property type="entry name" value="NAD(P)-binding Rossmann-fold domains"/>
    <property type="match status" value="1"/>
</dbReference>
<comment type="similarity">
    <text evidence="1">Belongs to the short-chain dehydrogenases/reductases (SDR) family.</text>
</comment>
<evidence type="ECO:0000313" key="3">
    <source>
        <dbReference type="EMBL" id="MCK6264218.1"/>
    </source>
</evidence>
<dbReference type="EMBL" id="JAJHVV010000007">
    <property type="protein sequence ID" value="MCK6264218.1"/>
    <property type="molecule type" value="Genomic_DNA"/>
</dbReference>
<dbReference type="Gene3D" id="3.40.50.720">
    <property type="entry name" value="NAD(P)-binding Rossmann-like Domain"/>
    <property type="match status" value="1"/>
</dbReference>